<organism evidence="2 3">
    <name type="scientific">Paenarthrobacter nitroguajacolicus</name>
    <name type="common">Arthrobacter nitroguajacolicus</name>
    <dbReference type="NCBI Taxonomy" id="211146"/>
    <lineage>
        <taxon>Bacteria</taxon>
        <taxon>Bacillati</taxon>
        <taxon>Actinomycetota</taxon>
        <taxon>Actinomycetes</taxon>
        <taxon>Micrococcales</taxon>
        <taxon>Micrococcaceae</taxon>
        <taxon>Paenarthrobacter</taxon>
    </lineage>
</organism>
<dbReference type="OrthoDB" id="4944970at2"/>
<proteinExistence type="predicted"/>
<feature type="transmembrane region" description="Helical" evidence="1">
    <location>
        <begin position="12"/>
        <end position="29"/>
    </location>
</feature>
<feature type="transmembrane region" description="Helical" evidence="1">
    <location>
        <begin position="68"/>
        <end position="85"/>
    </location>
</feature>
<keyword evidence="1" id="KW-1133">Transmembrane helix</keyword>
<dbReference type="EMBL" id="VNFK01000005">
    <property type="protein sequence ID" value="TVU64118.1"/>
    <property type="molecule type" value="Genomic_DNA"/>
</dbReference>
<dbReference type="RefSeq" id="WP_144649400.1">
    <property type="nucleotide sequence ID" value="NZ_VNFK01000005.1"/>
</dbReference>
<accession>A0A558H4R6</accession>
<keyword evidence="1" id="KW-0812">Transmembrane</keyword>
<name>A0A558H4R6_PAENT</name>
<sequence length="150" mass="16364">MKRISRKNANSYWLILAGCYGLTIGIATMTAMPWLLIVGGVFIVFPLVVGFVYGQIGSKVQYQLVPERPMIVIAATAFAVVATLLHGSPVAVWAGPFLAVATFVGMYFCLRRYGHFHGIAQDSPDTSEAAEHLGQREDHLIVAVQPPRHP</sequence>
<reference evidence="2 3" key="1">
    <citation type="submission" date="2019-07" db="EMBL/GenBank/DDBJ databases">
        <title>Diversity of Bacteria from Kongsfjorden, Arctic.</title>
        <authorList>
            <person name="Yu Y."/>
        </authorList>
    </citation>
    <scope>NUCLEOTIDE SEQUENCE [LARGE SCALE GENOMIC DNA]</scope>
    <source>
        <strain evidence="2 3">SM1928</strain>
    </source>
</reference>
<gene>
    <name evidence="2" type="ORF">FQP90_09030</name>
</gene>
<dbReference type="Proteomes" id="UP000316500">
    <property type="component" value="Unassembled WGS sequence"/>
</dbReference>
<evidence type="ECO:0000256" key="1">
    <source>
        <dbReference type="SAM" id="Phobius"/>
    </source>
</evidence>
<comment type="caution">
    <text evidence="2">The sequence shown here is derived from an EMBL/GenBank/DDBJ whole genome shotgun (WGS) entry which is preliminary data.</text>
</comment>
<keyword evidence="1" id="KW-0472">Membrane</keyword>
<evidence type="ECO:0000313" key="3">
    <source>
        <dbReference type="Proteomes" id="UP000316500"/>
    </source>
</evidence>
<evidence type="ECO:0000313" key="2">
    <source>
        <dbReference type="EMBL" id="TVU64118.1"/>
    </source>
</evidence>
<protein>
    <submittedName>
        <fullName evidence="2">Uncharacterized protein</fullName>
    </submittedName>
</protein>
<feature type="transmembrane region" description="Helical" evidence="1">
    <location>
        <begin position="91"/>
        <end position="110"/>
    </location>
</feature>
<feature type="transmembrane region" description="Helical" evidence="1">
    <location>
        <begin position="35"/>
        <end position="56"/>
    </location>
</feature>
<dbReference type="PROSITE" id="PS51257">
    <property type="entry name" value="PROKAR_LIPOPROTEIN"/>
    <property type="match status" value="1"/>
</dbReference>
<dbReference type="AlphaFoldDB" id="A0A558H4R6"/>